<protein>
    <submittedName>
        <fullName evidence="3">PD-(D/E)XK endonuclease-like domain-containing protein</fullName>
    </submittedName>
</protein>
<dbReference type="Gene3D" id="3.90.320.10">
    <property type="match status" value="1"/>
</dbReference>
<dbReference type="InterPro" id="IPR038726">
    <property type="entry name" value="PDDEXK_AddAB-type"/>
</dbReference>
<dbReference type="GO" id="GO:0006264">
    <property type="term" value="P:mitochondrial DNA replication"/>
    <property type="evidence" value="ECO:0007669"/>
    <property type="project" value="TreeGrafter"/>
</dbReference>
<organism evidence="2 3">
    <name type="scientific">Acrobeloides nanus</name>
    <dbReference type="NCBI Taxonomy" id="290746"/>
    <lineage>
        <taxon>Eukaryota</taxon>
        <taxon>Metazoa</taxon>
        <taxon>Ecdysozoa</taxon>
        <taxon>Nematoda</taxon>
        <taxon>Chromadorea</taxon>
        <taxon>Rhabditida</taxon>
        <taxon>Tylenchina</taxon>
        <taxon>Cephalobomorpha</taxon>
        <taxon>Cephaloboidea</taxon>
        <taxon>Cephalobidae</taxon>
        <taxon>Acrobeloides</taxon>
    </lineage>
</organism>
<dbReference type="AlphaFoldDB" id="A0A914CEA8"/>
<dbReference type="PANTHER" id="PTHR31340:SF3">
    <property type="entry name" value="MITOCHONDRIAL GENOME MAINTENANCE EXONUCLEASE 1"/>
    <property type="match status" value="1"/>
</dbReference>
<dbReference type="GO" id="GO:0008297">
    <property type="term" value="F:single-stranded DNA exodeoxyribonuclease activity"/>
    <property type="evidence" value="ECO:0007669"/>
    <property type="project" value="TreeGrafter"/>
</dbReference>
<dbReference type="Pfam" id="PF12705">
    <property type="entry name" value="PDDEXK_1"/>
    <property type="match status" value="1"/>
</dbReference>
<reference evidence="3" key="1">
    <citation type="submission" date="2022-11" db="UniProtKB">
        <authorList>
            <consortium name="WormBaseParasite"/>
        </authorList>
    </citation>
    <scope>IDENTIFICATION</scope>
</reference>
<dbReference type="InterPro" id="IPR011604">
    <property type="entry name" value="PDDEXK-like_dom_sf"/>
</dbReference>
<dbReference type="GO" id="GO:0005739">
    <property type="term" value="C:mitochondrion"/>
    <property type="evidence" value="ECO:0007669"/>
    <property type="project" value="TreeGrafter"/>
</dbReference>
<keyword evidence="2" id="KW-1185">Reference proteome</keyword>
<name>A0A914CEA8_9BILA</name>
<evidence type="ECO:0000259" key="1">
    <source>
        <dbReference type="Pfam" id="PF12705"/>
    </source>
</evidence>
<dbReference type="PANTHER" id="PTHR31340">
    <property type="entry name" value="MITOCHONDRIAL GENOME MAINTENANCE EXONUCLEASE 1"/>
    <property type="match status" value="1"/>
</dbReference>
<proteinExistence type="predicted"/>
<accession>A0A914CEA8</accession>
<sequence length="327" mass="37373">MSNRSTVPSALVKYGTVFMQTTAQVIKCPPWLSLNNPNSDCTPLECSNIFPSERFSPRHPYDGKLYPSISTLLGCTDEMEKLFRWQYGIVAGITHTGFIRMMKERMNSGKAFHKTIENLLKELKENGQIGQTDSQILDEKDVKKYKIQPYIECLLPFLRTLKSEDIICLEEKTLHHQLCYNGRYDAILRIDGIPTLVDWKTINALSDKSMKGTIMRPGDLYNNPVQIAAYVAAVNSNSDGEFVKTCGDELIKQGAVILAFETGQEYQMAQLDADELTKHFDEFKKRVNQFYWKLKNHKPDRRTGIISFVYNPNLNNLVSEQDQPTIP</sequence>
<feature type="domain" description="PD-(D/E)XK endonuclease-like" evidence="1">
    <location>
        <begin position="83"/>
        <end position="288"/>
    </location>
</feature>
<dbReference type="Proteomes" id="UP000887540">
    <property type="component" value="Unplaced"/>
</dbReference>
<evidence type="ECO:0000313" key="2">
    <source>
        <dbReference type="Proteomes" id="UP000887540"/>
    </source>
</evidence>
<evidence type="ECO:0000313" key="3">
    <source>
        <dbReference type="WBParaSite" id="ACRNAN_Path_954.g3674.t1"/>
    </source>
</evidence>
<dbReference type="WBParaSite" id="ACRNAN_Path_954.g3674.t1">
    <property type="protein sequence ID" value="ACRNAN_Path_954.g3674.t1"/>
    <property type="gene ID" value="ACRNAN_Path_954.g3674"/>
</dbReference>